<dbReference type="PROSITE" id="PS50943">
    <property type="entry name" value="HTH_CROC1"/>
    <property type="match status" value="1"/>
</dbReference>
<feature type="domain" description="HTH cro/C1-type" evidence="2">
    <location>
        <begin position="14"/>
        <end position="68"/>
    </location>
</feature>
<name>A0ABV4RC67_9BACT</name>
<keyword evidence="1" id="KW-0238">DNA-binding</keyword>
<dbReference type="Pfam" id="PF01381">
    <property type="entry name" value="HTH_3"/>
    <property type="match status" value="1"/>
</dbReference>
<dbReference type="Gene3D" id="1.10.260.40">
    <property type="entry name" value="lambda repressor-like DNA-binding domains"/>
    <property type="match status" value="1"/>
</dbReference>
<dbReference type="InterPro" id="IPR050807">
    <property type="entry name" value="TransReg_Diox_bact_type"/>
</dbReference>
<reference evidence="3 4" key="1">
    <citation type="submission" date="2024-08" db="EMBL/GenBank/DDBJ databases">
        <authorList>
            <person name="Wei W."/>
        </authorList>
    </citation>
    <scope>NUCLEOTIDE SEQUENCE [LARGE SCALE GENOMIC DNA]</scope>
    <source>
        <strain evidence="3 4">XU2</strain>
    </source>
</reference>
<comment type="caution">
    <text evidence="3">The sequence shown here is derived from an EMBL/GenBank/DDBJ whole genome shotgun (WGS) entry which is preliminary data.</text>
</comment>
<evidence type="ECO:0000259" key="2">
    <source>
        <dbReference type="PROSITE" id="PS50943"/>
    </source>
</evidence>
<dbReference type="EMBL" id="JBGOGF010000001">
    <property type="protein sequence ID" value="MFA1769882.1"/>
    <property type="molecule type" value="Genomic_DNA"/>
</dbReference>
<dbReference type="PANTHER" id="PTHR46797">
    <property type="entry name" value="HTH-TYPE TRANSCRIPTIONAL REGULATOR"/>
    <property type="match status" value="1"/>
</dbReference>
<dbReference type="RefSeq" id="WP_225840700.1">
    <property type="nucleotide sequence ID" value="NZ_BMMG01000002.1"/>
</dbReference>
<evidence type="ECO:0000256" key="1">
    <source>
        <dbReference type="ARBA" id="ARBA00023125"/>
    </source>
</evidence>
<sequence length="75" mass="8528">MKNPAGIKSFGAHLRRLRMEKNWSQQELADTANIAKTTVQRIENAKFTVSLDVLISLSEALQIPLRELIDFPPHE</sequence>
<accession>A0ABV4RC67</accession>
<dbReference type="SMART" id="SM00530">
    <property type="entry name" value="HTH_XRE"/>
    <property type="match status" value="1"/>
</dbReference>
<evidence type="ECO:0000313" key="3">
    <source>
        <dbReference type="EMBL" id="MFA1769882.1"/>
    </source>
</evidence>
<gene>
    <name evidence="3" type="ORF">ACD591_01165</name>
</gene>
<dbReference type="SUPFAM" id="SSF47413">
    <property type="entry name" value="lambda repressor-like DNA-binding domains"/>
    <property type="match status" value="1"/>
</dbReference>
<proteinExistence type="predicted"/>
<dbReference type="InterPro" id="IPR010982">
    <property type="entry name" value="Lambda_DNA-bd_dom_sf"/>
</dbReference>
<keyword evidence="4" id="KW-1185">Reference proteome</keyword>
<protein>
    <submittedName>
        <fullName evidence="3">Helix-turn-helix domain-containing protein</fullName>
    </submittedName>
</protein>
<dbReference type="CDD" id="cd00093">
    <property type="entry name" value="HTH_XRE"/>
    <property type="match status" value="1"/>
</dbReference>
<dbReference type="InterPro" id="IPR001387">
    <property type="entry name" value="Cro/C1-type_HTH"/>
</dbReference>
<dbReference type="PANTHER" id="PTHR46797:SF1">
    <property type="entry name" value="METHYLPHOSPHONATE SYNTHASE"/>
    <property type="match status" value="1"/>
</dbReference>
<evidence type="ECO:0000313" key="4">
    <source>
        <dbReference type="Proteomes" id="UP001570846"/>
    </source>
</evidence>
<organism evidence="3 4">
    <name type="scientific">Rufibacter glacialis</name>
    <dbReference type="NCBI Taxonomy" id="1259555"/>
    <lineage>
        <taxon>Bacteria</taxon>
        <taxon>Pseudomonadati</taxon>
        <taxon>Bacteroidota</taxon>
        <taxon>Cytophagia</taxon>
        <taxon>Cytophagales</taxon>
        <taxon>Hymenobacteraceae</taxon>
        <taxon>Rufibacter</taxon>
    </lineage>
</organism>
<dbReference type="Proteomes" id="UP001570846">
    <property type="component" value="Unassembled WGS sequence"/>
</dbReference>